<feature type="region of interest" description="Disordered" evidence="1">
    <location>
        <begin position="157"/>
        <end position="193"/>
    </location>
</feature>
<evidence type="ECO:0000313" key="2">
    <source>
        <dbReference type="EMBL" id="PFX25265.1"/>
    </source>
</evidence>
<protein>
    <submittedName>
        <fullName evidence="2">Uncharacterized protein</fullName>
    </submittedName>
</protein>
<evidence type="ECO:0000256" key="1">
    <source>
        <dbReference type="SAM" id="MobiDB-lite"/>
    </source>
</evidence>
<reference evidence="3" key="1">
    <citation type="journal article" date="2017" name="bioRxiv">
        <title>Comparative analysis of the genomes of Stylophora pistillata and Acropora digitifera provides evidence for extensive differences between species of corals.</title>
        <authorList>
            <person name="Voolstra C.R."/>
            <person name="Li Y."/>
            <person name="Liew Y.J."/>
            <person name="Baumgarten S."/>
            <person name="Zoccola D."/>
            <person name="Flot J.-F."/>
            <person name="Tambutte S."/>
            <person name="Allemand D."/>
            <person name="Aranda M."/>
        </authorList>
    </citation>
    <scope>NUCLEOTIDE SEQUENCE [LARGE SCALE GENOMIC DNA]</scope>
</reference>
<sequence>MFDHSDKMQKKNSEEVPLRLFLQETVENEEVLPICIVKQENDSTDNTGQLVSPTFDLPPKNYTSRGEDGTNLPPMKRIKLEKDDSLTENEEIPSRSSKTSLQNIVNEVAQLLENKTNIPSLDSNEDSGEAVANNRNPLVQKDIKGIESTGGQLQDLSHANDVTNEGSTGCDDFESPRRHATDGHSDAGRSGFPAWEQGVRSVLSSSSSTASELIPNLQQTSSPIPHEKAFSDQHSTEVICDEKEAADAHQFSTDACVPSKDSLLENSVATVESPKRNDLLLIFPKDDRTKDMFLVIKEEVFAVQRFHHEGESYLIHTDSKGKKTILAKEQRETDARSQRKSSRFAFIQRGKTRNILPAATRQSRSMPCQENSTQQSREVRWTVHPALQNNSIQTSQTNVVETVCVPINAHEPHPVSSTLQLPSKQPLIHTNRKSAESLGCVRRPQAGQEKSPAGQLRLPAKAGAEPQNLLINGLLQNLNGGNRSSAHFPSRTVNTPSNSWSNQSSNVIRDLVTTIDLSGDVVILNSRNQCGNSVTQSTIGDDRQGLNTETIDSELLALAKRTRNPLVENEETPAVDSGCELLKSITDNFATSEKPVQQSLANPTGFADSSSRGIEAVRYSYDAVNMQRNTGTHSGEYRKMGNLLQSLGNAVSVSQDNAEQQHIRNKYTDRSDQRNSLNQPILQNGSISRLQSRSTAPDRSFDSLQGNFRSRAYGVAKGKTKILEILESWKRCRQSNVSNRDCQVLRQLLNRTHQSVSSLQNSGQMDKSQRATTVGKNTQGICKASSTTSVTPIITQVSYGISASSTGGDIHLPKKSATALVINQGRPIYVDATNSIIDEGRRSENIGQRFLQVGNMVSGYHSNISGNVTISQPASLGNSLTQNEGRQLNSGLISGRQLFYSPATTSSTSLLRTDQRLSTSLAQFSAPKLEHSIVNNTLNAVNTSKSGTGGSVGLGGKQSYISDSTSNATKSSAVTKERAVDKPREFVESGVVANAGEAAKPFEIIEIVDSPPSLDSTDPNCNVTADFENKETDCVIVVEPPSSIAQLQSCVEQLPPVAGKPNDVVEILNPSKAQVSTYQKKAGKDALRSKQEDAAKTHNEALRDELVKKVNNARERFEQEKIEWKKSRLNKLHTVLMKKLAKLPGTDPIVGDERNLEIDQNCYSEH</sequence>
<feature type="compositionally biased region" description="Polar residues" evidence="1">
    <location>
        <begin position="674"/>
        <end position="704"/>
    </location>
</feature>
<feature type="compositionally biased region" description="Basic and acidic residues" evidence="1">
    <location>
        <begin position="174"/>
        <end position="187"/>
    </location>
</feature>
<organism evidence="2 3">
    <name type="scientific">Stylophora pistillata</name>
    <name type="common">Smooth cauliflower coral</name>
    <dbReference type="NCBI Taxonomy" id="50429"/>
    <lineage>
        <taxon>Eukaryota</taxon>
        <taxon>Metazoa</taxon>
        <taxon>Cnidaria</taxon>
        <taxon>Anthozoa</taxon>
        <taxon>Hexacorallia</taxon>
        <taxon>Scleractinia</taxon>
        <taxon>Astrocoeniina</taxon>
        <taxon>Pocilloporidae</taxon>
        <taxon>Stylophora</taxon>
    </lineage>
</organism>
<proteinExistence type="predicted"/>
<accession>A0A2B4S9X6</accession>
<feature type="compositionally biased region" description="Polar residues" evidence="1">
    <location>
        <begin position="157"/>
        <end position="167"/>
    </location>
</feature>
<dbReference type="Proteomes" id="UP000225706">
    <property type="component" value="Unassembled WGS sequence"/>
</dbReference>
<comment type="caution">
    <text evidence="2">The sequence shown here is derived from an EMBL/GenBank/DDBJ whole genome shotgun (WGS) entry which is preliminary data.</text>
</comment>
<name>A0A2B4S9X6_STYPI</name>
<evidence type="ECO:0000313" key="3">
    <source>
        <dbReference type="Proteomes" id="UP000225706"/>
    </source>
</evidence>
<keyword evidence="3" id="KW-1185">Reference proteome</keyword>
<dbReference type="OrthoDB" id="5970752at2759"/>
<gene>
    <name evidence="2" type="ORF">AWC38_SpisGene10099</name>
</gene>
<feature type="region of interest" description="Disordered" evidence="1">
    <location>
        <begin position="666"/>
        <end position="704"/>
    </location>
</feature>
<dbReference type="EMBL" id="LSMT01000155">
    <property type="protein sequence ID" value="PFX25265.1"/>
    <property type="molecule type" value="Genomic_DNA"/>
</dbReference>
<feature type="region of interest" description="Disordered" evidence="1">
    <location>
        <begin position="43"/>
        <end position="75"/>
    </location>
</feature>
<dbReference type="AlphaFoldDB" id="A0A2B4S9X6"/>